<dbReference type="Pfam" id="PF00378">
    <property type="entry name" value="ECH_1"/>
    <property type="match status" value="1"/>
</dbReference>
<dbReference type="AlphaFoldDB" id="A0A7S2SMZ0"/>
<dbReference type="SUPFAM" id="SSF52096">
    <property type="entry name" value="ClpP/crotonase"/>
    <property type="match status" value="1"/>
</dbReference>
<dbReference type="EMBL" id="HBHK01023987">
    <property type="protein sequence ID" value="CAD9702950.1"/>
    <property type="molecule type" value="Transcribed_RNA"/>
</dbReference>
<keyword evidence="2" id="KW-0576">Peroxisome</keyword>
<evidence type="ECO:0008006" key="5">
    <source>
        <dbReference type="Google" id="ProtNLM"/>
    </source>
</evidence>
<dbReference type="PANTHER" id="PTHR43684:SF1">
    <property type="entry name" value="ENOYL-COA DELTA ISOMERASE 2"/>
    <property type="match status" value="1"/>
</dbReference>
<evidence type="ECO:0000313" key="4">
    <source>
        <dbReference type="EMBL" id="CAD9702950.1"/>
    </source>
</evidence>
<reference evidence="4" key="1">
    <citation type="submission" date="2021-01" db="EMBL/GenBank/DDBJ databases">
        <authorList>
            <person name="Corre E."/>
            <person name="Pelletier E."/>
            <person name="Niang G."/>
            <person name="Scheremetjew M."/>
            <person name="Finn R."/>
            <person name="Kale V."/>
            <person name="Holt S."/>
            <person name="Cochrane G."/>
            <person name="Meng A."/>
            <person name="Brown T."/>
            <person name="Cohen L."/>
        </authorList>
    </citation>
    <scope>NUCLEOTIDE SEQUENCE</scope>
    <source>
        <strain evidence="4">NY070348D</strain>
    </source>
</reference>
<evidence type="ECO:0000256" key="1">
    <source>
        <dbReference type="ARBA" id="ARBA00004275"/>
    </source>
</evidence>
<dbReference type="GO" id="GO:0005777">
    <property type="term" value="C:peroxisome"/>
    <property type="evidence" value="ECO:0007669"/>
    <property type="project" value="UniProtKB-SubCell"/>
</dbReference>
<protein>
    <recommendedName>
        <fullName evidence="5">Enoyl-CoA hydratase</fullName>
    </recommendedName>
</protein>
<name>A0A7S2SMZ0_9STRA</name>
<dbReference type="InterPro" id="IPR051053">
    <property type="entry name" value="ECH/Chromodomain_protein"/>
</dbReference>
<sequence length="273" mass="30154">MGGKDAPLLLITDKNGVRTLMFNRPAQLNGWSPAMMERIEIEMRQAGNDDNVKALIVTGNGRYYSAGADFAGSIKPAKPSSIKLMAEKKNEQLFNNFIDFPKPLIAAINGPALGASVTSARLCDVIVTSENASFVTPFNKIGVVPEGCSSRNFPKIFGEQGAKEMFDGKVLTPEEALRVGFVEYVVPPGKLLEKAQEVAEEWIAQGRQRTCIEQGTVDELRKINAIESKALGNALLDYPFLDHMTQFTYQKSKYAAFVIFWIARTTRPLWSNL</sequence>
<evidence type="ECO:0000256" key="3">
    <source>
        <dbReference type="ARBA" id="ARBA00023235"/>
    </source>
</evidence>
<comment type="subcellular location">
    <subcellularLocation>
        <location evidence="1">Peroxisome</location>
    </subcellularLocation>
</comment>
<dbReference type="Gene3D" id="3.90.226.10">
    <property type="entry name" value="2-enoyl-CoA Hydratase, Chain A, domain 1"/>
    <property type="match status" value="1"/>
</dbReference>
<organism evidence="4">
    <name type="scientific">Mucochytrium quahogii</name>
    <dbReference type="NCBI Taxonomy" id="96639"/>
    <lineage>
        <taxon>Eukaryota</taxon>
        <taxon>Sar</taxon>
        <taxon>Stramenopiles</taxon>
        <taxon>Bigyra</taxon>
        <taxon>Labyrinthulomycetes</taxon>
        <taxon>Thraustochytrida</taxon>
        <taxon>Thraustochytriidae</taxon>
        <taxon>Mucochytrium</taxon>
    </lineage>
</organism>
<dbReference type="CDD" id="cd06558">
    <property type="entry name" value="crotonase-like"/>
    <property type="match status" value="1"/>
</dbReference>
<proteinExistence type="predicted"/>
<keyword evidence="3" id="KW-0413">Isomerase</keyword>
<dbReference type="GO" id="GO:0004165">
    <property type="term" value="F:delta(3)-delta(2)-enoyl-CoA isomerase activity"/>
    <property type="evidence" value="ECO:0007669"/>
    <property type="project" value="UniProtKB-ARBA"/>
</dbReference>
<dbReference type="InterPro" id="IPR001753">
    <property type="entry name" value="Enoyl-CoA_hydra/iso"/>
</dbReference>
<evidence type="ECO:0000256" key="2">
    <source>
        <dbReference type="ARBA" id="ARBA00023140"/>
    </source>
</evidence>
<dbReference type="PANTHER" id="PTHR43684">
    <property type="match status" value="1"/>
</dbReference>
<dbReference type="InterPro" id="IPR029045">
    <property type="entry name" value="ClpP/crotonase-like_dom_sf"/>
</dbReference>
<gene>
    <name evidence="4" type="ORF">QSP1433_LOCUS15097</name>
</gene>
<accession>A0A7S2SMZ0</accession>